<feature type="binding site" evidence="10">
    <location>
        <position position="53"/>
    </location>
    <ligand>
        <name>[4Fe-4S] cluster</name>
        <dbReference type="ChEBI" id="CHEBI:49883"/>
        <label>1</label>
    </ligand>
</feature>
<feature type="domain" description="4Fe-4S ferredoxin-type" evidence="12">
    <location>
        <begin position="235"/>
        <end position="263"/>
    </location>
</feature>
<evidence type="ECO:0000313" key="14">
    <source>
        <dbReference type="EMBL" id="MBC5786820.1"/>
    </source>
</evidence>
<protein>
    <recommendedName>
        <fullName evidence="10">Ion-translocating oxidoreductase complex subunit B</fullName>
        <ecNumber evidence="10">7.-.-.-</ecNumber>
    </recommendedName>
    <alternativeName>
        <fullName evidence="10">Rnf electron transport complex subunit B</fullName>
    </alternativeName>
</protein>
<feature type="binding site" evidence="10">
    <location>
        <position position="147"/>
    </location>
    <ligand>
        <name>[4Fe-4S] cluster</name>
        <dbReference type="ChEBI" id="CHEBI:49883"/>
        <label>2</label>
    </ligand>
</feature>
<keyword evidence="15" id="KW-1185">Reference proteome</keyword>
<feature type="region of interest" description="Hydrophobic" evidence="10">
    <location>
        <begin position="1"/>
        <end position="27"/>
    </location>
</feature>
<dbReference type="PROSITE" id="PS51379">
    <property type="entry name" value="4FE4S_FER_2"/>
    <property type="match status" value="3"/>
</dbReference>
<dbReference type="InterPro" id="IPR017900">
    <property type="entry name" value="4Fe4S_Fe_S_CS"/>
</dbReference>
<comment type="caution">
    <text evidence="14">The sequence shown here is derived from an EMBL/GenBank/DDBJ whole genome shotgun (WGS) entry which is preliminary data.</text>
</comment>
<feature type="binding site" evidence="10">
    <location>
        <position position="58"/>
    </location>
    <ligand>
        <name>[4Fe-4S] cluster</name>
        <dbReference type="ChEBI" id="CHEBI:49883"/>
        <label>1</label>
    </ligand>
</feature>
<dbReference type="CDD" id="cd10549">
    <property type="entry name" value="MtMvhB_like"/>
    <property type="match status" value="1"/>
</dbReference>
<dbReference type="Gene3D" id="3.30.70.20">
    <property type="match status" value="2"/>
</dbReference>
<comment type="cofactor">
    <cofactor evidence="10">
        <name>[4Fe-4S] cluster</name>
        <dbReference type="ChEBI" id="CHEBI:49883"/>
    </cofactor>
    <text evidence="10">Binds 3 [4Fe-4S] clusters.</text>
</comment>
<evidence type="ECO:0000256" key="5">
    <source>
        <dbReference type="ARBA" id="ARBA00022967"/>
    </source>
</evidence>
<dbReference type="NCBIfam" id="TIGR01944">
    <property type="entry name" value="rnfB"/>
    <property type="match status" value="1"/>
</dbReference>
<feature type="domain" description="4Fe-4S ferredoxin-type" evidence="12">
    <location>
        <begin position="204"/>
        <end position="234"/>
    </location>
</feature>
<dbReference type="EMBL" id="JACOQK010000001">
    <property type="protein sequence ID" value="MBC5786820.1"/>
    <property type="molecule type" value="Genomic_DNA"/>
</dbReference>
<evidence type="ECO:0000313" key="15">
    <source>
        <dbReference type="Proteomes" id="UP000649151"/>
    </source>
</evidence>
<dbReference type="Proteomes" id="UP000649151">
    <property type="component" value="Unassembled WGS sequence"/>
</dbReference>
<keyword evidence="8 10" id="KW-0411">Iron-sulfur</keyword>
<feature type="binding site" evidence="10">
    <location>
        <position position="176"/>
    </location>
    <ligand>
        <name>[4Fe-4S] cluster</name>
        <dbReference type="ChEBI" id="CHEBI:49883"/>
        <label>3</label>
    </ligand>
</feature>
<dbReference type="InterPro" id="IPR057431">
    <property type="entry name" value="LdpA_Fe-S-bd"/>
</dbReference>
<evidence type="ECO:0000256" key="9">
    <source>
        <dbReference type="ARBA" id="ARBA00023136"/>
    </source>
</evidence>
<feature type="transmembrane region" description="Helical" evidence="11">
    <location>
        <begin position="6"/>
        <end position="32"/>
    </location>
</feature>
<dbReference type="Pfam" id="PF25160">
    <property type="entry name" value="LdpA_Fe-S-bd"/>
    <property type="match status" value="1"/>
</dbReference>
<feature type="binding site" evidence="10">
    <location>
        <position position="151"/>
    </location>
    <ligand>
        <name>[4Fe-4S] cluster</name>
        <dbReference type="ChEBI" id="CHEBI:49883"/>
        <label>3</label>
    </ligand>
</feature>
<evidence type="ECO:0000259" key="12">
    <source>
        <dbReference type="PROSITE" id="PS51379"/>
    </source>
</evidence>
<dbReference type="PANTHER" id="PTHR43560">
    <property type="entry name" value="ION-TRANSLOCATING OXIDOREDUCTASE COMPLEX SUBUNIT B"/>
    <property type="match status" value="1"/>
</dbReference>
<dbReference type="InterPro" id="IPR050395">
    <property type="entry name" value="4Fe4S_Ferredoxin_RnfB"/>
</dbReference>
<name>A0ABR7INV9_9CLOT</name>
<keyword evidence="2 10" id="KW-0004">4Fe-4S</keyword>
<dbReference type="RefSeq" id="WP_186996031.1">
    <property type="nucleotide sequence ID" value="NZ_JACOQK010000001.1"/>
</dbReference>
<keyword evidence="7 10" id="KW-0408">Iron</keyword>
<dbReference type="Pfam" id="PF14697">
    <property type="entry name" value="Fer4_21"/>
    <property type="match status" value="1"/>
</dbReference>
<keyword evidence="4 10" id="KW-0677">Repeat</keyword>
<dbReference type="InterPro" id="IPR010207">
    <property type="entry name" value="Elect_transpt_cplx_RnfB/RsxB"/>
</dbReference>
<reference evidence="14 15" key="1">
    <citation type="submission" date="2020-08" db="EMBL/GenBank/DDBJ databases">
        <title>Genome public.</title>
        <authorList>
            <person name="Liu C."/>
            <person name="Sun Q."/>
        </authorList>
    </citation>
    <scope>NUCLEOTIDE SEQUENCE [LARGE SCALE GENOMIC DNA]</scope>
    <source>
        <strain evidence="14 15">NSJ-27</strain>
    </source>
</reference>
<evidence type="ECO:0000259" key="13">
    <source>
        <dbReference type="PROSITE" id="PS51656"/>
    </source>
</evidence>
<keyword evidence="11" id="KW-1133">Transmembrane helix</keyword>
<comment type="similarity">
    <text evidence="10">Belongs to the 4Fe4S bacterial-type ferredoxin family. RnfB subfamily.</text>
</comment>
<gene>
    <name evidence="10" type="primary">rnfB</name>
    <name evidence="14" type="ORF">H8Z77_02135</name>
</gene>
<dbReference type="PROSITE" id="PS00198">
    <property type="entry name" value="4FE4S_FER_1"/>
    <property type="match status" value="1"/>
</dbReference>
<evidence type="ECO:0000256" key="7">
    <source>
        <dbReference type="ARBA" id="ARBA00023004"/>
    </source>
</evidence>
<feature type="binding site" evidence="10">
    <location>
        <position position="180"/>
    </location>
    <ligand>
        <name>[4Fe-4S] cluster</name>
        <dbReference type="ChEBI" id="CHEBI:49883"/>
        <label>2</label>
    </ligand>
</feature>
<evidence type="ECO:0000256" key="2">
    <source>
        <dbReference type="ARBA" id="ARBA00022485"/>
    </source>
</evidence>
<evidence type="ECO:0000256" key="10">
    <source>
        <dbReference type="HAMAP-Rule" id="MF_00463"/>
    </source>
</evidence>
<evidence type="ECO:0000256" key="6">
    <source>
        <dbReference type="ARBA" id="ARBA00022982"/>
    </source>
</evidence>
<accession>A0ABR7INV9</accession>
<feature type="binding site" evidence="10">
    <location>
        <position position="50"/>
    </location>
    <ligand>
        <name>[4Fe-4S] cluster</name>
        <dbReference type="ChEBI" id="CHEBI:49883"/>
        <label>1</label>
    </ligand>
</feature>
<proteinExistence type="inferred from homology"/>
<dbReference type="Pfam" id="PF04060">
    <property type="entry name" value="FeS"/>
    <property type="match status" value="1"/>
</dbReference>
<sequence length="263" mass="28063">MFELYFLPILIFIGLALLAGLLLSIASVFLGVKEDEKVEKIRDCLPGINCGACGYSGCDDYAKAVANGAAPNQCVPGGPSVAKQVAEIMGVEAGAIEKKAAYVHCNGNLHATHSKYDYQGELTCQAASKLYSGDKACAYGCLGYGDCSKICPVEAISLQDGVAWVDEETCISCGRCVDTCPKNLIHLKPVNKPVVVACNNPQRGKAVMNVCSNGCIGCGKCQRTCQYDAIHVENFIARIDYEKCTSCGECIEQCPVNCIHRLP</sequence>
<dbReference type="InterPro" id="IPR017896">
    <property type="entry name" value="4Fe4S_Fe-S-bd"/>
</dbReference>
<dbReference type="Gene3D" id="1.10.15.40">
    <property type="entry name" value="Electron transport complex subunit B, putative Fe-S cluster"/>
    <property type="match status" value="1"/>
</dbReference>
<feature type="domain" description="4Fe-4S" evidence="13">
    <location>
        <begin position="33"/>
        <end position="91"/>
    </location>
</feature>
<evidence type="ECO:0000256" key="8">
    <source>
        <dbReference type="ARBA" id="ARBA00023014"/>
    </source>
</evidence>
<dbReference type="HAMAP" id="MF_00463">
    <property type="entry name" value="RsxB_RnfB"/>
    <property type="match status" value="1"/>
</dbReference>
<feature type="binding site" evidence="10">
    <location>
        <position position="141"/>
    </location>
    <ligand>
        <name>[4Fe-4S] cluster</name>
        <dbReference type="ChEBI" id="CHEBI:49883"/>
        <label>2</label>
    </ligand>
</feature>
<feature type="binding site" evidence="10">
    <location>
        <position position="170"/>
    </location>
    <ligand>
        <name>[4Fe-4S] cluster</name>
        <dbReference type="ChEBI" id="CHEBI:49883"/>
        <label>3</label>
    </ligand>
</feature>
<dbReference type="PROSITE" id="PS51656">
    <property type="entry name" value="4FE4S"/>
    <property type="match status" value="1"/>
</dbReference>
<comment type="function">
    <text evidence="10">Part of a membrane-bound complex that couples electron transfer with translocation of ions across the membrane.</text>
</comment>
<comment type="subcellular location">
    <subcellularLocation>
        <location evidence="10">Cell membrane</location>
    </subcellularLocation>
</comment>
<evidence type="ECO:0000256" key="1">
    <source>
        <dbReference type="ARBA" id="ARBA00022448"/>
    </source>
</evidence>
<feature type="binding site" evidence="10">
    <location>
        <position position="173"/>
    </location>
    <ligand>
        <name>[4Fe-4S] cluster</name>
        <dbReference type="ChEBI" id="CHEBI:49883"/>
        <label>3</label>
    </ligand>
</feature>
<dbReference type="SUPFAM" id="SSF54862">
    <property type="entry name" value="4Fe-4S ferredoxins"/>
    <property type="match status" value="1"/>
</dbReference>
<keyword evidence="10" id="KW-1003">Cell membrane</keyword>
<evidence type="ECO:0000256" key="3">
    <source>
        <dbReference type="ARBA" id="ARBA00022723"/>
    </source>
</evidence>
<evidence type="ECO:0000256" key="4">
    <source>
        <dbReference type="ARBA" id="ARBA00022737"/>
    </source>
</evidence>
<keyword evidence="9 10" id="KW-0472">Membrane</keyword>
<comment type="subunit">
    <text evidence="10">The complex is composed of six subunits: RnfA, RnfB, RnfC, RnfD, RnfE and RnfG.</text>
</comment>
<comment type="caution">
    <text evidence="10">Lacks conserved residue(s) required for the propagation of feature annotation.</text>
</comment>
<feature type="binding site" evidence="10">
    <location>
        <position position="137"/>
    </location>
    <ligand>
        <name>[4Fe-4S] cluster</name>
        <dbReference type="ChEBI" id="CHEBI:49883"/>
        <label>2</label>
    </ligand>
</feature>
<organism evidence="14 15">
    <name type="scientific">Clostridium facile</name>
    <dbReference type="NCBI Taxonomy" id="2763035"/>
    <lineage>
        <taxon>Bacteria</taxon>
        <taxon>Bacillati</taxon>
        <taxon>Bacillota</taxon>
        <taxon>Clostridia</taxon>
        <taxon>Eubacteriales</taxon>
        <taxon>Clostridiaceae</taxon>
        <taxon>Clostridium</taxon>
    </lineage>
</organism>
<dbReference type="InterPro" id="IPR007202">
    <property type="entry name" value="4Fe-4S_dom"/>
</dbReference>
<feature type="binding site" evidence="10">
    <location>
        <position position="74"/>
    </location>
    <ligand>
        <name>[4Fe-4S] cluster</name>
        <dbReference type="ChEBI" id="CHEBI:49883"/>
        <label>1</label>
    </ligand>
</feature>
<keyword evidence="11" id="KW-0812">Transmembrane</keyword>
<feature type="domain" description="4Fe-4S ferredoxin-type" evidence="12">
    <location>
        <begin position="161"/>
        <end position="190"/>
    </location>
</feature>
<keyword evidence="6 10" id="KW-0249">Electron transport</keyword>
<keyword evidence="3 10" id="KW-0479">Metal-binding</keyword>
<keyword evidence="5 10" id="KW-1278">Translocase</keyword>
<dbReference type="EC" id="7.-.-.-" evidence="10"/>
<keyword evidence="1 10" id="KW-0813">Transport</keyword>
<evidence type="ECO:0000256" key="11">
    <source>
        <dbReference type="SAM" id="Phobius"/>
    </source>
</evidence>
<dbReference type="PANTHER" id="PTHR43560:SF1">
    <property type="entry name" value="ION-TRANSLOCATING OXIDOREDUCTASE COMPLEX SUBUNIT B"/>
    <property type="match status" value="1"/>
</dbReference>